<dbReference type="GO" id="GO:0034045">
    <property type="term" value="C:phagophore assembly site membrane"/>
    <property type="evidence" value="ECO:0007669"/>
    <property type="project" value="UniProtKB-SubCell"/>
</dbReference>
<evidence type="ECO:0000256" key="3">
    <source>
        <dbReference type="ARBA" id="ARBA00009714"/>
    </source>
</evidence>
<keyword evidence="8" id="KW-0445">Lipid transport</keyword>
<evidence type="ECO:0000256" key="7">
    <source>
        <dbReference type="ARBA" id="ARBA00023006"/>
    </source>
</evidence>
<name>A0A8J2M810_9HEXA</name>
<keyword evidence="14" id="KW-1185">Reference proteome</keyword>
<evidence type="ECO:0000313" key="14">
    <source>
        <dbReference type="Proteomes" id="UP000708208"/>
    </source>
</evidence>
<evidence type="ECO:0000256" key="9">
    <source>
        <dbReference type="ARBA" id="ARBA00023136"/>
    </source>
</evidence>
<evidence type="ECO:0000256" key="5">
    <source>
        <dbReference type="ARBA" id="ARBA00022448"/>
    </source>
</evidence>
<accession>A0A8J2M810</accession>
<dbReference type="OrthoDB" id="18982at2759"/>
<evidence type="ECO:0000256" key="10">
    <source>
        <dbReference type="ARBA" id="ARBA00024479"/>
    </source>
</evidence>
<comment type="catalytic activity">
    <reaction evidence="10">
        <text>a 1,2-diacyl-sn-glycero-3-phospho-L-serine(in) = a 1,2-diacyl-sn-glycero-3-phospho-L-serine(out)</text>
        <dbReference type="Rhea" id="RHEA:38663"/>
        <dbReference type="ChEBI" id="CHEBI:57262"/>
    </reaction>
</comment>
<dbReference type="EMBL" id="CAJVCH010570348">
    <property type="protein sequence ID" value="CAG7834726.1"/>
    <property type="molecule type" value="Genomic_DNA"/>
</dbReference>
<dbReference type="GO" id="GO:0043495">
    <property type="term" value="F:protein-membrane adaptor activity"/>
    <property type="evidence" value="ECO:0007669"/>
    <property type="project" value="TreeGrafter"/>
</dbReference>
<dbReference type="GO" id="GO:0000422">
    <property type="term" value="P:autophagy of mitochondrion"/>
    <property type="evidence" value="ECO:0007669"/>
    <property type="project" value="TreeGrafter"/>
</dbReference>
<dbReference type="GO" id="GO:0061723">
    <property type="term" value="P:glycophagy"/>
    <property type="evidence" value="ECO:0007669"/>
    <property type="project" value="TreeGrafter"/>
</dbReference>
<dbReference type="GO" id="GO:0000045">
    <property type="term" value="P:autophagosome assembly"/>
    <property type="evidence" value="ECO:0007669"/>
    <property type="project" value="TreeGrafter"/>
</dbReference>
<dbReference type="PANTHER" id="PTHR13190">
    <property type="entry name" value="AUTOPHAGY-RELATED 2, ISOFORM A"/>
    <property type="match status" value="1"/>
</dbReference>
<dbReference type="Proteomes" id="UP000708208">
    <property type="component" value="Unassembled WGS sequence"/>
</dbReference>
<evidence type="ECO:0000256" key="12">
    <source>
        <dbReference type="SAM" id="MobiDB-lite"/>
    </source>
</evidence>
<keyword evidence="5" id="KW-0813">Transport</keyword>
<sequence length="1808" mass="201399">MATLGVEFKLETKSFKEDQVNIISTLHCVSAQCGGRTTMLGAIDALNKKLITYLLKRSFGPYVKNFNVDQFSLSLSSGTGVLKDVDLNCGEINMLLEAQNVPFEILEGHATAISMTVPWFQILSESCQVNIDGLYLHLQPKNRSHKENPSPESMLSSMFPSVLAENFKTEEFPNYFDVGEAMPAVRNVEDTITSVIFNVRCHLENTVIRYEPAENLGLLFRTALELNIKSFKILAEPGESENSENLDVNNVFFRKLILLDGVSLDLDCFQKSSPFDNVASDKKHFEDSLIPLLKCNGVQECHVEIKFENEGALKVDFQIETLLAVLSPTQLQILQLIFVDFGDDSSAYSALKSQIQPGIPFKRWTSSADSFEENDKYMSLQPAIDHGYRSFVEPGNSSSSIPESTSRRIQRGGLGDNSSTVSSMVSKLAIQCKTAVVVVLQEDILTINSNRDDVASSFRNMQVYADNWFTGFAETCFSDSSEVIFQLKLSSAGKSHMQLLVKDILVESTISSDYESGSTAEGSISFGNFELNEFLACGLLPNPSCRSKLNKILCCLPGLSSRIYFKISILEEKMDANFRLELSKFIGEIDPSIIDRLGSILEPERIHTRTMVQQSSECFPKFNLQLSLEELDLDFRVPTPNMDSTYLVRNLRADCINFAVRSILLSNIDSEQEIFQPKLSFREAEVFYKANSNGNSVKLVGIRSPSPGSNNVINFTFHPPQPVMKRKEDHEINNTKNFGQRMITCNEDDFSKIKNESCENVQVMVSCKLSSFQIFIPSKDLLDSMMQPSQFQLFGEASSTMGYDSDTETFHSAVFGALPSIPISIPSFSKPQKDIPLGRAQFVLGIQISDATISLLTPFKDVENTFILGSCGQITVAACNINAFFASKYKDNPDADYVGFRCQEVSVLHCQLVKDQREFLLLDNPQMERILEPSDPSITSCFDLLTKSPNQSDVMLALAVTLNRDKFEQIADVTVFLGLQNATFNHIITLPNRDCFSQLVDFFGTNNETNSSLSLQALHVNLANITLAYAPKQDELNAQMLVMLEQITALLYMNVTDKTTIVHFVAENAGLLLTDKKGSSDIINEYVRVIDIDLFKLLVKIYDTQNEGHEIHLEMGGCESLWNISACSDTLKMLLDLATYVANDGDLVGLEEYLRFKASPNCNSELQHLDVPVNLLSEDTEYSSELFRRNMNDAMKPLDEQGQVPLIFPAAQVSSEKEHSSEALESGCDNYSTTAHSKDSRLYPSLNSLMNDPIRALVESVADLSANIELSANERSGETQIDEPFEFVDNYFVDTEIHKDFSKSPEQFPKAVKSCNIDDISIHISLFGGRDFGRGYELSTEDIQSNSDNNLSQGTEDNDLSFRNNEKLVEFHVQRLQFHHDSYPETTKQASRQVLTVHRFEVTDNVKTSRFKKVLYLDELSDVIKEENPDMLIIKAKHVRPEEKIKLEECFLTIHLMPLQVTLDQETLIFLLKYFEGLLPLADESSSEVLKATEVGKENTQVVYSVDEDVTLVKTTLVEHPAPSSPRIPNVEKRPKVYFREIIFSPDVPIRIDYKGKMAFDFVSPTMKGGLTSLLMGLGQLDNAKIKLVALRNERGVLGVENVIYYLTSEWAADISKHQFPTILKGVDIFLPANAFIQLYQGVKDLFILPAAQYRRDGNLIYGVQLGLTAFSSSTVDALLQLTNRLVLAVQKTAEVTYDIVSSGQSIDQERQAFALRSHPSGIVDGVTNACSAIVDGVGSTASNFVTAANAGSASKGIPGAIGGVLREIPPALVKPVIIAAEATTNVIEGAKAQFNPNLKREFDEKRK</sequence>
<dbReference type="GO" id="GO:0032266">
    <property type="term" value="F:phosphatidylinositol-3-phosphate binding"/>
    <property type="evidence" value="ECO:0007669"/>
    <property type="project" value="TreeGrafter"/>
</dbReference>
<reference evidence="13" key="1">
    <citation type="submission" date="2021-06" db="EMBL/GenBank/DDBJ databases">
        <authorList>
            <person name="Hodson N. C."/>
            <person name="Mongue J. A."/>
            <person name="Jaron S. K."/>
        </authorList>
    </citation>
    <scope>NUCLEOTIDE SEQUENCE</scope>
</reference>
<proteinExistence type="inferred from homology"/>
<comment type="caution">
    <text evidence="13">The sequence shown here is derived from an EMBL/GenBank/DDBJ whole genome shotgun (WGS) entry which is preliminary data.</text>
</comment>
<keyword evidence="7" id="KW-0072">Autophagy</keyword>
<dbReference type="GO" id="GO:0061709">
    <property type="term" value="P:reticulophagy"/>
    <property type="evidence" value="ECO:0007669"/>
    <property type="project" value="TreeGrafter"/>
</dbReference>
<evidence type="ECO:0000256" key="4">
    <source>
        <dbReference type="ARBA" id="ARBA00018070"/>
    </source>
</evidence>
<evidence type="ECO:0000256" key="8">
    <source>
        <dbReference type="ARBA" id="ARBA00023055"/>
    </source>
</evidence>
<comment type="catalytic activity">
    <reaction evidence="11">
        <text>a 1,2-diacyl-sn-glycero-3-phosphoethanolamine(in) = a 1,2-diacyl-sn-glycero-3-phosphoethanolamine(out)</text>
        <dbReference type="Rhea" id="RHEA:38895"/>
        <dbReference type="ChEBI" id="CHEBI:64612"/>
    </reaction>
</comment>
<dbReference type="PANTHER" id="PTHR13190:SF1">
    <property type="entry name" value="AUTOPHAGY-RELATED 2, ISOFORM A"/>
    <property type="match status" value="1"/>
</dbReference>
<dbReference type="GO" id="GO:0005789">
    <property type="term" value="C:endoplasmic reticulum membrane"/>
    <property type="evidence" value="ECO:0007669"/>
    <property type="project" value="UniProtKB-SubCell"/>
</dbReference>
<keyword evidence="6" id="KW-0256">Endoplasmic reticulum</keyword>
<comment type="similarity">
    <text evidence="3">Belongs to the ATG2 family.</text>
</comment>
<keyword evidence="9" id="KW-0472">Membrane</keyword>
<dbReference type="GO" id="GO:0006869">
    <property type="term" value="P:lipid transport"/>
    <property type="evidence" value="ECO:0007669"/>
    <property type="project" value="UniProtKB-KW"/>
</dbReference>
<dbReference type="GO" id="GO:0034727">
    <property type="term" value="P:piecemeal microautophagy of the nucleus"/>
    <property type="evidence" value="ECO:0007669"/>
    <property type="project" value="TreeGrafter"/>
</dbReference>
<evidence type="ECO:0000256" key="2">
    <source>
        <dbReference type="ARBA" id="ARBA00004623"/>
    </source>
</evidence>
<gene>
    <name evidence="13" type="ORF">AFUS01_LOCUS44199</name>
</gene>
<organism evidence="13 14">
    <name type="scientific">Allacma fusca</name>
    <dbReference type="NCBI Taxonomy" id="39272"/>
    <lineage>
        <taxon>Eukaryota</taxon>
        <taxon>Metazoa</taxon>
        <taxon>Ecdysozoa</taxon>
        <taxon>Arthropoda</taxon>
        <taxon>Hexapoda</taxon>
        <taxon>Collembola</taxon>
        <taxon>Symphypleona</taxon>
        <taxon>Sminthuridae</taxon>
        <taxon>Allacma</taxon>
    </lineage>
</organism>
<dbReference type="Pfam" id="PF13329">
    <property type="entry name" value="ATG2_CAD"/>
    <property type="match status" value="1"/>
</dbReference>
<evidence type="ECO:0000256" key="11">
    <source>
        <dbReference type="ARBA" id="ARBA00024615"/>
    </source>
</evidence>
<evidence type="ECO:0000256" key="1">
    <source>
        <dbReference type="ARBA" id="ARBA00004406"/>
    </source>
</evidence>
<evidence type="ECO:0000313" key="13">
    <source>
        <dbReference type="EMBL" id="CAG7834726.1"/>
    </source>
</evidence>
<protein>
    <recommendedName>
        <fullName evidence="4">Autophagy-related protein 2</fullName>
    </recommendedName>
</protein>
<feature type="region of interest" description="Disordered" evidence="12">
    <location>
        <begin position="393"/>
        <end position="417"/>
    </location>
</feature>
<dbReference type="GO" id="GO:0061908">
    <property type="term" value="C:phagophore"/>
    <property type="evidence" value="ECO:0007669"/>
    <property type="project" value="TreeGrafter"/>
</dbReference>
<evidence type="ECO:0000256" key="6">
    <source>
        <dbReference type="ARBA" id="ARBA00022824"/>
    </source>
</evidence>
<dbReference type="InterPro" id="IPR026849">
    <property type="entry name" value="ATG2"/>
</dbReference>
<comment type="subcellular location">
    <subcellularLocation>
        <location evidence="1">Endoplasmic reticulum membrane</location>
        <topology evidence="1">Peripheral membrane protein</topology>
    </subcellularLocation>
    <subcellularLocation>
        <location evidence="2">Preautophagosomal structure membrane</location>
        <topology evidence="2">Peripheral membrane protein</topology>
    </subcellularLocation>
</comment>